<feature type="compositionally biased region" description="Polar residues" evidence="1">
    <location>
        <begin position="483"/>
        <end position="492"/>
    </location>
</feature>
<name>A0ABD5YSS4_9EURY</name>
<reference evidence="3" key="1">
    <citation type="journal article" date="2014" name="Int. J. Syst. Evol. Microbiol.">
        <title>Complete genome sequence of Corynebacterium casei LMG S-19264T (=DSM 44701T), isolated from a smear-ripened cheese.</title>
        <authorList>
            <consortium name="US DOE Joint Genome Institute (JGI-PGF)"/>
            <person name="Walter F."/>
            <person name="Albersmeier A."/>
            <person name="Kalinowski J."/>
            <person name="Ruckert C."/>
        </authorList>
    </citation>
    <scope>NUCLEOTIDE SEQUENCE [LARGE SCALE GENOMIC DNA]</scope>
    <source>
        <strain evidence="3">NBRC 107106</strain>
    </source>
</reference>
<dbReference type="EMBL" id="JBHTAX010000002">
    <property type="protein sequence ID" value="MFC7191962.1"/>
    <property type="molecule type" value="Genomic_DNA"/>
</dbReference>
<reference evidence="4" key="2">
    <citation type="journal article" date="2019" name="Int. J. Syst. Evol. Microbiol.">
        <title>The Global Catalogue of Microorganisms (GCM) 10K type strain sequencing project: providing services to taxonomists for standard genome sequencing and annotation.</title>
        <authorList>
            <consortium name="The Broad Institute Genomics Platform"/>
            <consortium name="The Broad Institute Genome Sequencing Center for Infectious Disease"/>
            <person name="Wu L."/>
            <person name="Ma J."/>
        </authorList>
    </citation>
    <scope>NUCLEOTIDE SEQUENCE [LARGE SCALE GENOMIC DNA]</scope>
    <source>
        <strain evidence="4">RDMS1</strain>
    </source>
</reference>
<feature type="compositionally biased region" description="Low complexity" evidence="1">
    <location>
        <begin position="1"/>
        <end position="20"/>
    </location>
</feature>
<evidence type="ECO:0000313" key="4">
    <source>
        <dbReference type="Proteomes" id="UP001596417"/>
    </source>
</evidence>
<feature type="compositionally biased region" description="Acidic residues" evidence="1">
    <location>
        <begin position="510"/>
        <end position="524"/>
    </location>
</feature>
<dbReference type="Proteomes" id="UP001596417">
    <property type="component" value="Unassembled WGS sequence"/>
</dbReference>
<gene>
    <name evidence="2" type="ORF">ACFQL7_20305</name>
    <name evidence="3" type="ORF">ACFQL7_20645</name>
</gene>
<dbReference type="RefSeq" id="WP_264822356.1">
    <property type="nucleotide sequence ID" value="NZ_CP110249.1"/>
</dbReference>
<evidence type="ECO:0008006" key="5">
    <source>
        <dbReference type="Google" id="ProtNLM"/>
    </source>
</evidence>
<accession>A0ABD5YSS4</accession>
<sequence length="534" mass="59787">MAYDFSTAETAEPAPTTSTETEPEPDVIEVDNVEEAPDAIEEHLHQTAKPGVEAPDFHTILLAVRDTGLVGEEENILTVTVGMIRGKLIILYGVARGGKDAIIEAAMNLYPQDYTYEWPSDESPTAPFYKANDINEYPVQYFGDLASIQEHQEKIMKAFGEGKNADRDVTDISAPEGEETKLQELECPRTNLATIALDNRNVDLNDFPEILKRALMLSVDASKQQTDRVVYRKAQEHADQVEREVDPVRVAEIRQYLGNIPVEKFDDHPNNKIVNPAAIEIAEQKPMPTEFPEARFDFDRLLDFVGTVTLFRHAERMTVDTGRGLKMLTTPTDIWFAMKILGERMVMSSLNLTDEDQAVLRYLRESSSMVDRTDIQQGLRQAGYNINDRDIQRSLTSMREKGYVQVDKSSSPHSFSLSPFASVTEFEVGLDYQKIVDAAAESIYKVSGVPEAVADEYVRRYCEGEGTFVTDPYDGEEIDITEDTSFQDSVNDATDDIADAFDEPVFGSTDDAEESEPEPEPEPETEAKTQGTLE</sequence>
<feature type="compositionally biased region" description="Acidic residues" evidence="1">
    <location>
        <begin position="493"/>
        <end position="502"/>
    </location>
</feature>
<feature type="region of interest" description="Disordered" evidence="1">
    <location>
        <begin position="483"/>
        <end position="534"/>
    </location>
</feature>
<reference evidence="3" key="3">
    <citation type="submission" date="2024-09" db="EMBL/GenBank/DDBJ databases">
        <authorList>
            <person name="Sun Q."/>
        </authorList>
    </citation>
    <scope>NUCLEOTIDE SEQUENCE</scope>
    <source>
        <strain evidence="3">NBRC 107106</strain>
    </source>
</reference>
<protein>
    <recommendedName>
        <fullName evidence="5">ATPase</fullName>
    </recommendedName>
</protein>
<organism evidence="3 4">
    <name type="scientific">Halocatena marina</name>
    <dbReference type="NCBI Taxonomy" id="2934937"/>
    <lineage>
        <taxon>Archaea</taxon>
        <taxon>Methanobacteriati</taxon>
        <taxon>Methanobacteriota</taxon>
        <taxon>Stenosarchaea group</taxon>
        <taxon>Halobacteria</taxon>
        <taxon>Halobacteriales</taxon>
        <taxon>Natronomonadaceae</taxon>
        <taxon>Halocatena</taxon>
    </lineage>
</organism>
<dbReference type="GeneID" id="76201686"/>
<evidence type="ECO:0000256" key="1">
    <source>
        <dbReference type="SAM" id="MobiDB-lite"/>
    </source>
</evidence>
<evidence type="ECO:0000313" key="3">
    <source>
        <dbReference type="EMBL" id="MFC7191962.1"/>
    </source>
</evidence>
<feature type="region of interest" description="Disordered" evidence="1">
    <location>
        <begin position="1"/>
        <end position="26"/>
    </location>
</feature>
<proteinExistence type="predicted"/>
<dbReference type="EMBL" id="JBHTAX010000001">
    <property type="protein sequence ID" value="MFC7191897.1"/>
    <property type="molecule type" value="Genomic_DNA"/>
</dbReference>
<keyword evidence="4" id="KW-1185">Reference proteome</keyword>
<dbReference type="AlphaFoldDB" id="A0ABD5YSS4"/>
<evidence type="ECO:0000313" key="2">
    <source>
        <dbReference type="EMBL" id="MFC7191897.1"/>
    </source>
</evidence>
<comment type="caution">
    <text evidence="3">The sequence shown here is derived from an EMBL/GenBank/DDBJ whole genome shotgun (WGS) entry which is preliminary data.</text>
</comment>